<protein>
    <submittedName>
        <fullName evidence="1">Uncharacterized protein</fullName>
    </submittedName>
</protein>
<accession>X1VI87</accession>
<evidence type="ECO:0000313" key="1">
    <source>
        <dbReference type="EMBL" id="GAJ14751.1"/>
    </source>
</evidence>
<dbReference type="EMBL" id="BARW01026024">
    <property type="protein sequence ID" value="GAJ14751.1"/>
    <property type="molecule type" value="Genomic_DNA"/>
</dbReference>
<reference evidence="1" key="1">
    <citation type="journal article" date="2014" name="Front. Microbiol.">
        <title>High frequency of phylogenetically diverse reductive dehalogenase-homologous genes in deep subseafloor sedimentary metagenomes.</title>
        <authorList>
            <person name="Kawai M."/>
            <person name="Futagami T."/>
            <person name="Toyoda A."/>
            <person name="Takaki Y."/>
            <person name="Nishi S."/>
            <person name="Hori S."/>
            <person name="Arai W."/>
            <person name="Tsubouchi T."/>
            <person name="Morono Y."/>
            <person name="Uchiyama I."/>
            <person name="Ito T."/>
            <person name="Fujiyama A."/>
            <person name="Inagaki F."/>
            <person name="Takami H."/>
        </authorList>
    </citation>
    <scope>NUCLEOTIDE SEQUENCE</scope>
    <source>
        <strain evidence="1">Expedition CK06-06</strain>
    </source>
</reference>
<dbReference type="AlphaFoldDB" id="X1VI87"/>
<sequence>MDSAINIPVGGVPQGDLSYLLQVSPAHQGAWDDAGTPQDIRGWLKVRVADADRWIALYETAPT</sequence>
<organism evidence="1">
    <name type="scientific">marine sediment metagenome</name>
    <dbReference type="NCBI Taxonomy" id="412755"/>
    <lineage>
        <taxon>unclassified sequences</taxon>
        <taxon>metagenomes</taxon>
        <taxon>ecological metagenomes</taxon>
    </lineage>
</organism>
<proteinExistence type="predicted"/>
<name>X1VI87_9ZZZZ</name>
<comment type="caution">
    <text evidence="1">The sequence shown here is derived from an EMBL/GenBank/DDBJ whole genome shotgun (WGS) entry which is preliminary data.</text>
</comment>
<gene>
    <name evidence="1" type="ORF">S12H4_42515</name>
</gene>